<feature type="domain" description="HTH tetR-type" evidence="4">
    <location>
        <begin position="5"/>
        <end position="65"/>
    </location>
</feature>
<keyword evidence="1" id="KW-0678">Repressor</keyword>
<reference evidence="5 6" key="1">
    <citation type="submission" date="2019-07" db="EMBL/GenBank/DDBJ databases">
        <title>Whole genome shotgun sequence of Halolactibacillus alkaliphilus NBRC 103919.</title>
        <authorList>
            <person name="Hosoyama A."/>
            <person name="Uohara A."/>
            <person name="Ohji S."/>
            <person name="Ichikawa N."/>
        </authorList>
    </citation>
    <scope>NUCLEOTIDE SEQUENCE [LARGE SCALE GENOMIC DNA]</scope>
    <source>
        <strain evidence="5 6">NBRC 103919</strain>
    </source>
</reference>
<evidence type="ECO:0000313" key="5">
    <source>
        <dbReference type="EMBL" id="GEN56102.1"/>
    </source>
</evidence>
<dbReference type="EMBL" id="BJYE01000005">
    <property type="protein sequence ID" value="GEN56102.1"/>
    <property type="molecule type" value="Genomic_DNA"/>
</dbReference>
<protein>
    <submittedName>
        <fullName evidence="5">Dihydroxyacetone kinase transcriptional activator DhaS</fullName>
    </submittedName>
</protein>
<dbReference type="GO" id="GO:0016301">
    <property type="term" value="F:kinase activity"/>
    <property type="evidence" value="ECO:0007669"/>
    <property type="project" value="UniProtKB-KW"/>
</dbReference>
<evidence type="ECO:0000256" key="3">
    <source>
        <dbReference type="PROSITE-ProRule" id="PRU00335"/>
    </source>
</evidence>
<dbReference type="InterPro" id="IPR009057">
    <property type="entry name" value="Homeodomain-like_sf"/>
</dbReference>
<dbReference type="OrthoDB" id="9810250at2"/>
<feature type="DNA-binding region" description="H-T-H motif" evidence="3">
    <location>
        <begin position="28"/>
        <end position="47"/>
    </location>
</feature>
<dbReference type="GO" id="GO:0003677">
    <property type="term" value="F:DNA binding"/>
    <property type="evidence" value="ECO:0007669"/>
    <property type="project" value="UniProtKB-UniRule"/>
</dbReference>
<evidence type="ECO:0000256" key="1">
    <source>
        <dbReference type="ARBA" id="ARBA00022491"/>
    </source>
</evidence>
<dbReference type="AlphaFoldDB" id="A0A511WZH9"/>
<organism evidence="5 6">
    <name type="scientific">Halolactibacillus alkaliphilus</name>
    <dbReference type="NCBI Taxonomy" id="442899"/>
    <lineage>
        <taxon>Bacteria</taxon>
        <taxon>Bacillati</taxon>
        <taxon>Bacillota</taxon>
        <taxon>Bacilli</taxon>
        <taxon>Bacillales</taxon>
        <taxon>Bacillaceae</taxon>
        <taxon>Halolactibacillus</taxon>
    </lineage>
</organism>
<dbReference type="InterPro" id="IPR039532">
    <property type="entry name" value="TetR_C_Firmicutes"/>
</dbReference>
<name>A0A511WZH9_9BACI</name>
<dbReference type="Proteomes" id="UP000321400">
    <property type="component" value="Unassembled WGS sequence"/>
</dbReference>
<evidence type="ECO:0000259" key="4">
    <source>
        <dbReference type="PROSITE" id="PS50977"/>
    </source>
</evidence>
<proteinExistence type="predicted"/>
<dbReference type="RefSeq" id="WP_089800502.1">
    <property type="nucleotide sequence ID" value="NZ_BJYE01000005.1"/>
</dbReference>
<dbReference type="Pfam" id="PF14278">
    <property type="entry name" value="TetR_C_8"/>
    <property type="match status" value="1"/>
</dbReference>
<dbReference type="InterPro" id="IPR012738">
    <property type="entry name" value="Tscrpt_reg_DhaS"/>
</dbReference>
<keyword evidence="5" id="KW-0418">Kinase</keyword>
<keyword evidence="2 3" id="KW-0238">DNA-binding</keyword>
<dbReference type="InterPro" id="IPR050624">
    <property type="entry name" value="HTH-type_Tx_Regulator"/>
</dbReference>
<dbReference type="Gene3D" id="1.10.357.10">
    <property type="entry name" value="Tetracycline Repressor, domain 2"/>
    <property type="match status" value="1"/>
</dbReference>
<keyword evidence="5" id="KW-0808">Transferase</keyword>
<dbReference type="Pfam" id="PF00440">
    <property type="entry name" value="TetR_N"/>
    <property type="match status" value="1"/>
</dbReference>
<dbReference type="PROSITE" id="PS50977">
    <property type="entry name" value="HTH_TETR_2"/>
    <property type="match status" value="1"/>
</dbReference>
<dbReference type="PANTHER" id="PTHR43479:SF7">
    <property type="entry name" value="TETR-FAMILY TRANSCRIPTIONAL REGULATOR"/>
    <property type="match status" value="1"/>
</dbReference>
<dbReference type="InterPro" id="IPR001647">
    <property type="entry name" value="HTH_TetR"/>
</dbReference>
<evidence type="ECO:0000313" key="6">
    <source>
        <dbReference type="Proteomes" id="UP000321400"/>
    </source>
</evidence>
<dbReference type="NCBIfam" id="TIGR02366">
    <property type="entry name" value="DHAK_reg"/>
    <property type="match status" value="1"/>
</dbReference>
<accession>A0A511WZH9</accession>
<dbReference type="PANTHER" id="PTHR43479">
    <property type="entry name" value="ACREF/ENVCD OPERON REPRESSOR-RELATED"/>
    <property type="match status" value="1"/>
</dbReference>
<dbReference type="SUPFAM" id="SSF46689">
    <property type="entry name" value="Homeodomain-like"/>
    <property type="match status" value="1"/>
</dbReference>
<comment type="caution">
    <text evidence="5">The sequence shown here is derived from an EMBL/GenBank/DDBJ whole genome shotgun (WGS) entry which is preliminary data.</text>
</comment>
<sequence length="186" mass="22318">MTTSIITQKMIAQALKELMIDKAFQKISVSDIMKQCTMRRQTFYYHFQDKYELLAWIYQSDTKEQINDFLDYERWDTILYQLFVYFYDHQKFYKNALSITEQNDFSEYLYEELHALFTHVIKDLTHEDLPTQIDFQARFFAYGFVGLTKDWLISGCKTSPEIMRDVVYDLLDHQLNISSHEGADCQ</sequence>
<gene>
    <name evidence="5" type="ORF">HAL01_05660</name>
</gene>
<keyword evidence="6" id="KW-1185">Reference proteome</keyword>
<evidence type="ECO:0000256" key="2">
    <source>
        <dbReference type="ARBA" id="ARBA00023125"/>
    </source>
</evidence>
<dbReference type="STRING" id="442899.SAMN05720591_10624"/>